<dbReference type="EC" id="1.-.-.-" evidence="4"/>
<dbReference type="AlphaFoldDB" id="A0A0S3PRF5"/>
<dbReference type="InterPro" id="IPR016169">
    <property type="entry name" value="FAD-bd_PCMH_sub2"/>
</dbReference>
<dbReference type="OrthoDB" id="9811557at2"/>
<dbReference type="SUPFAM" id="SSF55103">
    <property type="entry name" value="FAD-linked oxidases, C-terminal domain"/>
    <property type="match status" value="1"/>
</dbReference>
<dbReference type="Proteomes" id="UP000236884">
    <property type="component" value="Chromosome"/>
</dbReference>
<dbReference type="Pfam" id="PF01565">
    <property type="entry name" value="FAD_binding_4"/>
    <property type="match status" value="1"/>
</dbReference>
<evidence type="ECO:0000259" key="3">
    <source>
        <dbReference type="PROSITE" id="PS51387"/>
    </source>
</evidence>
<evidence type="ECO:0000313" key="4">
    <source>
        <dbReference type="EMBL" id="BAT58444.1"/>
    </source>
</evidence>
<sequence>MTSTLKPRDANDVQVIVRDAVAGAQTLEIIGQGSKRTVGRPAQWDLTLDLSTLSGVTMYEPAELVLSAQAATPIAEIERLVAESHQELAFEPMDLGPVLGLPAGAGTIGGVIAANLSGPRRIKAGAARDHFLGFTAVSGRAETFKSGGRVVKNVTGYDLSKLMAGSWGTLAVMTDVTVKVLPRAETEATIVVLGLDDVAAVRLLNIAMGSAGEVSAAAFVPAGVADRLSIAVAAGRSVTALRLEGVPPSIAHRRAIVETLLGAMAALVLTEQESRDFWRGIRDALPFAAQPGTQRALWRISVPPMSGPDLAHRIRAAAPKSEFLFDWAGGLVWAEIDAAAAGASIVHRAVAAVGGHATLIRAPASVRAAVDVFDPQNAGVALLSKRIKENFDPKGVLGPGRMYAGV</sequence>
<dbReference type="PANTHER" id="PTHR11748">
    <property type="entry name" value="D-LACTATE DEHYDROGENASE"/>
    <property type="match status" value="1"/>
</dbReference>
<dbReference type="Gene3D" id="3.30.465.10">
    <property type="match status" value="1"/>
</dbReference>
<accession>A0A0S3PRF5</accession>
<proteinExistence type="predicted"/>
<dbReference type="InterPro" id="IPR016164">
    <property type="entry name" value="FAD-linked_Oxase-like_C"/>
</dbReference>
<dbReference type="GO" id="GO:0071949">
    <property type="term" value="F:FAD binding"/>
    <property type="evidence" value="ECO:0007669"/>
    <property type="project" value="InterPro"/>
</dbReference>
<protein>
    <submittedName>
        <fullName evidence="4">Putative FAD-linked oxidoreductase</fullName>
        <ecNumber evidence="4">1.-.-.-</ecNumber>
    </submittedName>
</protein>
<dbReference type="RefSeq" id="WP_096352366.1">
    <property type="nucleotide sequence ID" value="NZ_AP014946.1"/>
</dbReference>
<dbReference type="InterPro" id="IPR016166">
    <property type="entry name" value="FAD-bd_PCMH"/>
</dbReference>
<dbReference type="PROSITE" id="PS51387">
    <property type="entry name" value="FAD_PCMH"/>
    <property type="match status" value="1"/>
</dbReference>
<dbReference type="PANTHER" id="PTHR11748:SF103">
    <property type="entry name" value="GLYCOLATE OXIDASE SUBUNIT GLCE"/>
    <property type="match status" value="1"/>
</dbReference>
<keyword evidence="5" id="KW-1185">Reference proteome</keyword>
<keyword evidence="1" id="KW-0285">Flavoprotein</keyword>
<name>A0A0S3PRF5_9BRAD</name>
<evidence type="ECO:0000256" key="2">
    <source>
        <dbReference type="ARBA" id="ARBA00022827"/>
    </source>
</evidence>
<dbReference type="GO" id="GO:0016491">
    <property type="term" value="F:oxidoreductase activity"/>
    <property type="evidence" value="ECO:0007669"/>
    <property type="project" value="UniProtKB-KW"/>
</dbReference>
<dbReference type="SUPFAM" id="SSF56176">
    <property type="entry name" value="FAD-binding/transporter-associated domain-like"/>
    <property type="match status" value="1"/>
</dbReference>
<evidence type="ECO:0000256" key="1">
    <source>
        <dbReference type="ARBA" id="ARBA00022630"/>
    </source>
</evidence>
<keyword evidence="2" id="KW-0274">FAD</keyword>
<dbReference type="EMBL" id="AP014946">
    <property type="protein sequence ID" value="BAT58444.1"/>
    <property type="molecule type" value="Genomic_DNA"/>
</dbReference>
<dbReference type="KEGG" id="vgo:GJW-30_1_00969"/>
<evidence type="ECO:0000313" key="5">
    <source>
        <dbReference type="Proteomes" id="UP000236884"/>
    </source>
</evidence>
<reference evidence="4 5" key="1">
    <citation type="submission" date="2015-08" db="EMBL/GenBank/DDBJ databases">
        <title>Investigation of the bacterial diversity of lava forest soil.</title>
        <authorList>
            <person name="Lee J.S."/>
        </authorList>
    </citation>
    <scope>NUCLEOTIDE SEQUENCE [LARGE SCALE GENOMIC DNA]</scope>
    <source>
        <strain evidence="4 5">GJW-30</strain>
    </source>
</reference>
<organism evidence="4 5">
    <name type="scientific">Variibacter gotjawalensis</name>
    <dbReference type="NCBI Taxonomy" id="1333996"/>
    <lineage>
        <taxon>Bacteria</taxon>
        <taxon>Pseudomonadati</taxon>
        <taxon>Pseudomonadota</taxon>
        <taxon>Alphaproteobacteria</taxon>
        <taxon>Hyphomicrobiales</taxon>
        <taxon>Nitrobacteraceae</taxon>
        <taxon>Variibacter</taxon>
    </lineage>
</organism>
<dbReference type="InterPro" id="IPR036318">
    <property type="entry name" value="FAD-bd_PCMH-like_sf"/>
</dbReference>
<feature type="domain" description="FAD-binding PCMH-type" evidence="3">
    <location>
        <begin position="1"/>
        <end position="183"/>
    </location>
</feature>
<dbReference type="InterPro" id="IPR006094">
    <property type="entry name" value="Oxid_FAD_bind_N"/>
</dbReference>
<keyword evidence="4" id="KW-0560">Oxidoreductase</keyword>
<gene>
    <name evidence="4" type="ORF">GJW-30_1_00969</name>
</gene>